<evidence type="ECO:0000256" key="12">
    <source>
        <dbReference type="RuleBase" id="RU003822"/>
    </source>
</evidence>
<name>A0AAD7R0S4_9TELE</name>
<evidence type="ECO:0000256" key="11">
    <source>
        <dbReference type="ARBA" id="ARBA00034430"/>
    </source>
</evidence>
<evidence type="ECO:0000256" key="7">
    <source>
        <dbReference type="ARBA" id="ARBA00022989"/>
    </source>
</evidence>
<dbReference type="InterPro" id="IPR016449">
    <property type="entry name" value="K_chnl_inward-rec_Kir"/>
</dbReference>
<dbReference type="GO" id="GO:0005886">
    <property type="term" value="C:plasma membrane"/>
    <property type="evidence" value="ECO:0007669"/>
    <property type="project" value="TreeGrafter"/>
</dbReference>
<keyword evidence="4 12" id="KW-0812">Transmembrane</keyword>
<dbReference type="InterPro" id="IPR041647">
    <property type="entry name" value="IRK_C"/>
</dbReference>
<comment type="similarity">
    <text evidence="12">Belongs to the inward rectifier-type potassium channel (TC 1.A.2.1) family.</text>
</comment>
<dbReference type="GO" id="GO:0034702">
    <property type="term" value="C:monoatomic ion channel complex"/>
    <property type="evidence" value="ECO:0007669"/>
    <property type="project" value="UniProtKB-KW"/>
</dbReference>
<dbReference type="PANTHER" id="PTHR11767:SF11">
    <property type="entry name" value="ATP-SENSITIVE INWARD RECTIFIER POTASSIUM CHANNEL 8"/>
    <property type="match status" value="1"/>
</dbReference>
<dbReference type="Pfam" id="PF17655">
    <property type="entry name" value="IRK_C"/>
    <property type="match status" value="1"/>
</dbReference>
<dbReference type="GO" id="GO:0034765">
    <property type="term" value="P:regulation of monoatomic ion transmembrane transport"/>
    <property type="evidence" value="ECO:0007669"/>
    <property type="project" value="TreeGrafter"/>
</dbReference>
<dbReference type="Proteomes" id="UP001221898">
    <property type="component" value="Unassembled WGS sequence"/>
</dbReference>
<evidence type="ECO:0000256" key="6">
    <source>
        <dbReference type="ARBA" id="ARBA00022958"/>
    </source>
</evidence>
<feature type="domain" description="Inward rectifier potassium channel C-terminal" evidence="13">
    <location>
        <begin position="117"/>
        <end position="193"/>
    </location>
</feature>
<dbReference type="GO" id="GO:1990573">
    <property type="term" value="P:potassium ion import across plasma membrane"/>
    <property type="evidence" value="ECO:0007669"/>
    <property type="project" value="TreeGrafter"/>
</dbReference>
<evidence type="ECO:0000256" key="8">
    <source>
        <dbReference type="ARBA" id="ARBA00023065"/>
    </source>
</evidence>
<protein>
    <recommendedName>
        <fullName evidence="13">Inward rectifier potassium channel C-terminal domain-containing protein</fullName>
    </recommendedName>
</protein>
<sequence length="206" mass="22539">MAQAGLEEGPGCQTQVWSVCRGVSGSVAGCVLSARRWMCQTDIQRLGLASPTPWGSEQGPRVTQTSRGLAWLRLLTEHRGADHQRHHAGLHLHEDGAVAPRARDAHLQPHAPSSPWRDNRLCFMTRVGDLRKSMIIGAAVRLQVVRKTTTPEGEVIPIHQIDVRTESATAGNSIFLLAPLIICHIIDRDSPSTTSRPRSSSAATWR</sequence>
<reference evidence="14" key="1">
    <citation type="journal article" date="2023" name="Science">
        <title>Genome structures resolve the early diversification of teleost fishes.</title>
        <authorList>
            <person name="Parey E."/>
            <person name="Louis A."/>
            <person name="Montfort J."/>
            <person name="Bouchez O."/>
            <person name="Roques C."/>
            <person name="Iampietro C."/>
            <person name="Lluch J."/>
            <person name="Castinel A."/>
            <person name="Donnadieu C."/>
            <person name="Desvignes T."/>
            <person name="Floi Bucao C."/>
            <person name="Jouanno E."/>
            <person name="Wen M."/>
            <person name="Mejri S."/>
            <person name="Dirks R."/>
            <person name="Jansen H."/>
            <person name="Henkel C."/>
            <person name="Chen W.J."/>
            <person name="Zahm M."/>
            <person name="Cabau C."/>
            <person name="Klopp C."/>
            <person name="Thompson A.W."/>
            <person name="Robinson-Rechavi M."/>
            <person name="Braasch I."/>
            <person name="Lecointre G."/>
            <person name="Bobe J."/>
            <person name="Postlethwait J.H."/>
            <person name="Berthelot C."/>
            <person name="Roest Crollius H."/>
            <person name="Guiguen Y."/>
        </authorList>
    </citation>
    <scope>NUCLEOTIDE SEQUENCE</scope>
    <source>
        <strain evidence="14">NC1722</strain>
    </source>
</reference>
<accession>A0AAD7R0S4</accession>
<evidence type="ECO:0000259" key="13">
    <source>
        <dbReference type="Pfam" id="PF17655"/>
    </source>
</evidence>
<keyword evidence="15" id="KW-1185">Reference proteome</keyword>
<keyword evidence="10 12" id="KW-0407">Ion channel</keyword>
<evidence type="ECO:0000256" key="3">
    <source>
        <dbReference type="ARBA" id="ARBA00022538"/>
    </source>
</evidence>
<keyword evidence="3 12" id="KW-0633">Potassium transport</keyword>
<evidence type="ECO:0000313" key="15">
    <source>
        <dbReference type="Proteomes" id="UP001221898"/>
    </source>
</evidence>
<gene>
    <name evidence="14" type="ORF">AAFF_G00135580</name>
</gene>
<dbReference type="AlphaFoldDB" id="A0AAD7R0S4"/>
<evidence type="ECO:0000256" key="5">
    <source>
        <dbReference type="ARBA" id="ARBA00022882"/>
    </source>
</evidence>
<proteinExistence type="inferred from homology"/>
<evidence type="ECO:0000313" key="14">
    <source>
        <dbReference type="EMBL" id="KAJ8352938.1"/>
    </source>
</evidence>
<dbReference type="SUPFAM" id="SSF81296">
    <property type="entry name" value="E set domains"/>
    <property type="match status" value="1"/>
</dbReference>
<dbReference type="GO" id="GO:0015272">
    <property type="term" value="F:ATP-activated inward rectifier potassium channel activity"/>
    <property type="evidence" value="ECO:0007669"/>
    <property type="project" value="TreeGrafter"/>
</dbReference>
<evidence type="ECO:0000256" key="4">
    <source>
        <dbReference type="ARBA" id="ARBA00022692"/>
    </source>
</evidence>
<evidence type="ECO:0000256" key="1">
    <source>
        <dbReference type="ARBA" id="ARBA00004141"/>
    </source>
</evidence>
<keyword evidence="8 12" id="KW-0406">Ion transport</keyword>
<comment type="catalytic activity">
    <reaction evidence="11">
        <text>K(+)(in) = K(+)(out)</text>
        <dbReference type="Rhea" id="RHEA:29463"/>
        <dbReference type="ChEBI" id="CHEBI:29103"/>
    </reaction>
</comment>
<dbReference type="InterPro" id="IPR013518">
    <property type="entry name" value="K_chnl_inward-rec_Kir_cyto"/>
</dbReference>
<dbReference type="PANTHER" id="PTHR11767">
    <property type="entry name" value="INWARD RECTIFIER POTASSIUM CHANNEL"/>
    <property type="match status" value="1"/>
</dbReference>
<keyword evidence="9" id="KW-0472">Membrane</keyword>
<dbReference type="Gene3D" id="2.60.40.1400">
    <property type="entry name" value="G protein-activated inward rectifier potassium channel 1"/>
    <property type="match status" value="1"/>
</dbReference>
<keyword evidence="6 12" id="KW-0630">Potassium</keyword>
<keyword evidence="2 12" id="KW-0813">Transport</keyword>
<evidence type="ECO:0000256" key="9">
    <source>
        <dbReference type="ARBA" id="ARBA00023136"/>
    </source>
</evidence>
<dbReference type="InterPro" id="IPR014756">
    <property type="entry name" value="Ig_E-set"/>
</dbReference>
<organism evidence="14 15">
    <name type="scientific">Aldrovandia affinis</name>
    <dbReference type="NCBI Taxonomy" id="143900"/>
    <lineage>
        <taxon>Eukaryota</taxon>
        <taxon>Metazoa</taxon>
        <taxon>Chordata</taxon>
        <taxon>Craniata</taxon>
        <taxon>Vertebrata</taxon>
        <taxon>Euteleostomi</taxon>
        <taxon>Actinopterygii</taxon>
        <taxon>Neopterygii</taxon>
        <taxon>Teleostei</taxon>
        <taxon>Notacanthiformes</taxon>
        <taxon>Halosauridae</taxon>
        <taxon>Aldrovandia</taxon>
    </lineage>
</organism>
<evidence type="ECO:0000256" key="2">
    <source>
        <dbReference type="ARBA" id="ARBA00022448"/>
    </source>
</evidence>
<evidence type="ECO:0000256" key="10">
    <source>
        <dbReference type="ARBA" id="ARBA00023303"/>
    </source>
</evidence>
<comment type="subcellular location">
    <subcellularLocation>
        <location evidence="1 12">Membrane</location>
        <topology evidence="1 12">Multi-pass membrane protein</topology>
    </subcellularLocation>
</comment>
<dbReference type="EMBL" id="JAINUG010001971">
    <property type="protein sequence ID" value="KAJ8352938.1"/>
    <property type="molecule type" value="Genomic_DNA"/>
</dbReference>
<comment type="caution">
    <text evidence="14">The sequence shown here is derived from an EMBL/GenBank/DDBJ whole genome shotgun (WGS) entry which is preliminary data.</text>
</comment>
<keyword evidence="5 12" id="KW-0851">Voltage-gated channel</keyword>
<keyword evidence="7" id="KW-1133">Transmembrane helix</keyword>
<dbReference type="GO" id="GO:0007399">
    <property type="term" value="P:nervous system development"/>
    <property type="evidence" value="ECO:0007669"/>
    <property type="project" value="UniProtKB-ARBA"/>
</dbReference>